<keyword evidence="3" id="KW-1185">Reference proteome</keyword>
<organism evidence="2 3">
    <name type="scientific">Gloeomargarita lithophora Alchichica-D10</name>
    <dbReference type="NCBI Taxonomy" id="1188229"/>
    <lineage>
        <taxon>Bacteria</taxon>
        <taxon>Bacillati</taxon>
        <taxon>Cyanobacteriota</taxon>
        <taxon>Cyanophyceae</taxon>
        <taxon>Gloeomargaritales</taxon>
        <taxon>Gloeomargaritaceae</taxon>
        <taxon>Gloeomargarita</taxon>
    </lineage>
</organism>
<feature type="domain" description="DUF6883" evidence="1">
    <location>
        <begin position="9"/>
        <end position="108"/>
    </location>
</feature>
<dbReference type="InterPro" id="IPR049250">
    <property type="entry name" value="DUF6883"/>
</dbReference>
<dbReference type="Proteomes" id="UP000180235">
    <property type="component" value="Chromosome"/>
</dbReference>
<dbReference type="EMBL" id="CP017675">
    <property type="protein sequence ID" value="APB33595.1"/>
    <property type="molecule type" value="Genomic_DNA"/>
</dbReference>
<proteinExistence type="predicted"/>
<reference evidence="2 3" key="1">
    <citation type="submission" date="2016-10" db="EMBL/GenBank/DDBJ databases">
        <title>Description of Gloeomargarita lithophora gen. nov., sp. nov., a thylakoid-bearing basal-branching cyanobacterium with intracellular carbonates, and proposal for Gloeomargaritales ord. nov.</title>
        <authorList>
            <person name="Moreira D."/>
            <person name="Tavera R."/>
            <person name="Benzerara K."/>
            <person name="Skouri-Panet F."/>
            <person name="Couradeau E."/>
            <person name="Gerard E."/>
            <person name="Loussert C."/>
            <person name="Novelo E."/>
            <person name="Zivanovic Y."/>
            <person name="Lopez-Garcia P."/>
        </authorList>
    </citation>
    <scope>NUCLEOTIDE SEQUENCE [LARGE SCALE GENOMIC DNA]</scope>
    <source>
        <strain evidence="2 3">D10</strain>
    </source>
</reference>
<dbReference type="Pfam" id="PF21814">
    <property type="entry name" value="DUF6883"/>
    <property type="match status" value="1"/>
</dbReference>
<dbReference type="RefSeq" id="WP_071454158.1">
    <property type="nucleotide sequence ID" value="NZ_CP017675.1"/>
</dbReference>
<evidence type="ECO:0000313" key="3">
    <source>
        <dbReference type="Proteomes" id="UP000180235"/>
    </source>
</evidence>
<name>A0A1J0ACF3_9CYAN</name>
<dbReference type="OrthoDB" id="9794742at2"/>
<dbReference type="KEGG" id="glt:GlitD10_1275"/>
<protein>
    <recommendedName>
        <fullName evidence="1">DUF6883 domain-containing protein</fullName>
    </recommendedName>
</protein>
<evidence type="ECO:0000259" key="1">
    <source>
        <dbReference type="Pfam" id="PF21814"/>
    </source>
</evidence>
<sequence>MSFEVKILEDLIIPDDKITRYLLVPKARNDKSKFLAQAGFTQENPEDLKTAIRVQALVTGAVEDKSNEYGTFYQVEGELIGVNGVNLSVVTIWLRRQIDSKFQFITLKPR</sequence>
<evidence type="ECO:0000313" key="2">
    <source>
        <dbReference type="EMBL" id="APB33595.1"/>
    </source>
</evidence>
<dbReference type="STRING" id="1188229.GlitD10_1275"/>
<gene>
    <name evidence="2" type="ORF">GlitD10_1275</name>
</gene>
<accession>A0A1J0ACF3</accession>
<dbReference type="AlphaFoldDB" id="A0A1J0ACF3"/>